<evidence type="ECO:0000313" key="3">
    <source>
        <dbReference type="EMBL" id="KAF2870358.1"/>
    </source>
</evidence>
<comment type="caution">
    <text evidence="3">The sequence shown here is derived from an EMBL/GenBank/DDBJ whole genome shotgun (WGS) entry which is preliminary data.</text>
</comment>
<protein>
    <submittedName>
        <fullName evidence="3">Uncharacterized protein</fullName>
    </submittedName>
</protein>
<feature type="compositionally biased region" description="Low complexity" evidence="1">
    <location>
        <begin position="326"/>
        <end position="342"/>
    </location>
</feature>
<feature type="compositionally biased region" description="Polar residues" evidence="1">
    <location>
        <begin position="308"/>
        <end position="325"/>
    </location>
</feature>
<dbReference type="OrthoDB" id="3762642at2759"/>
<evidence type="ECO:0000256" key="1">
    <source>
        <dbReference type="SAM" id="MobiDB-lite"/>
    </source>
</evidence>
<proteinExistence type="predicted"/>
<feature type="compositionally biased region" description="Basic and acidic residues" evidence="1">
    <location>
        <begin position="287"/>
        <end position="307"/>
    </location>
</feature>
<dbReference type="EMBL" id="JAADJZ010000014">
    <property type="protein sequence ID" value="KAF2870358.1"/>
    <property type="molecule type" value="Genomic_DNA"/>
</dbReference>
<reference evidence="3 4" key="1">
    <citation type="submission" date="2020-01" db="EMBL/GenBank/DDBJ databases">
        <authorList>
            <consortium name="DOE Joint Genome Institute"/>
            <person name="Haridas S."/>
            <person name="Albert R."/>
            <person name="Binder M."/>
            <person name="Bloem J."/>
            <person name="Labutti K."/>
            <person name="Salamov A."/>
            <person name="Andreopoulos B."/>
            <person name="Baker S.E."/>
            <person name="Barry K."/>
            <person name="Bills G."/>
            <person name="Bluhm B.H."/>
            <person name="Cannon C."/>
            <person name="Castanera R."/>
            <person name="Culley D.E."/>
            <person name="Daum C."/>
            <person name="Ezra D."/>
            <person name="Gonzalez J.B."/>
            <person name="Henrissat B."/>
            <person name="Kuo A."/>
            <person name="Liang C."/>
            <person name="Lipzen A."/>
            <person name="Lutzoni F."/>
            <person name="Magnuson J."/>
            <person name="Mondo S."/>
            <person name="Nolan M."/>
            <person name="Ohm R."/>
            <person name="Pangilinan J."/>
            <person name="Park H.-J.H."/>
            <person name="Ramirez L."/>
            <person name="Alfaro M."/>
            <person name="Sun H."/>
            <person name="Tritt A."/>
            <person name="Yoshinaga Y."/>
            <person name="Zwiers L.-H.L."/>
            <person name="Turgeon B.G."/>
            <person name="Goodwin S.B."/>
            <person name="Spatafora J.W."/>
            <person name="Crous P.W."/>
            <person name="Grigoriev I.V."/>
        </authorList>
    </citation>
    <scope>NUCLEOTIDE SEQUENCE [LARGE SCALE GENOMIC DNA]</scope>
    <source>
        <strain evidence="3 4">CBS 611.86</strain>
    </source>
</reference>
<sequence length="377" mass="39913">MTKLPFALLLLGLSAQALSGATSDTSTSTSLALFKRETEFDRRLATYENDQKCLDREGGDGNEWLEDCKEACGPREIPKDENGKPISQLSSISCDFSKSFWVDSRDGKPSDRVGTGRIRAGVCLCDDPVVNSLSYFVINGVAQGFQNFGKWLGELLCGALKIVDLFKDIALMAIPGPGQAIKALTASATLAIKAAKAYKYAYEGVENAQAANEFGTWFLSGGAEQADPLSFAGLAGCPGKPILPSLGDLISAFVPMVEYPDVQLPGGVPLDTVPGGKGGCMGKKPCNKKDDQPKSEKEPEKTAEKTQDNQPSETPKETGNATPTQTANPEPSATEAPSSSSSVRACKMRSKKARRGLDYAAPTSAPQQTTLATAIIS</sequence>
<organism evidence="3 4">
    <name type="scientific">Massariosphaeria phaeospora</name>
    <dbReference type="NCBI Taxonomy" id="100035"/>
    <lineage>
        <taxon>Eukaryota</taxon>
        <taxon>Fungi</taxon>
        <taxon>Dikarya</taxon>
        <taxon>Ascomycota</taxon>
        <taxon>Pezizomycotina</taxon>
        <taxon>Dothideomycetes</taxon>
        <taxon>Pleosporomycetidae</taxon>
        <taxon>Pleosporales</taxon>
        <taxon>Pleosporales incertae sedis</taxon>
        <taxon>Massariosphaeria</taxon>
    </lineage>
</organism>
<feature type="signal peptide" evidence="2">
    <location>
        <begin position="1"/>
        <end position="20"/>
    </location>
</feature>
<feature type="compositionally biased region" description="Polar residues" evidence="1">
    <location>
        <begin position="364"/>
        <end position="377"/>
    </location>
</feature>
<evidence type="ECO:0000313" key="4">
    <source>
        <dbReference type="Proteomes" id="UP000481861"/>
    </source>
</evidence>
<evidence type="ECO:0000256" key="2">
    <source>
        <dbReference type="SAM" id="SignalP"/>
    </source>
</evidence>
<name>A0A7C8M6N9_9PLEO</name>
<feature type="chain" id="PRO_5028962745" evidence="2">
    <location>
        <begin position="21"/>
        <end position="377"/>
    </location>
</feature>
<keyword evidence="2" id="KW-0732">Signal</keyword>
<dbReference type="AlphaFoldDB" id="A0A7C8M6N9"/>
<accession>A0A7C8M6N9</accession>
<keyword evidence="4" id="KW-1185">Reference proteome</keyword>
<dbReference type="Proteomes" id="UP000481861">
    <property type="component" value="Unassembled WGS sequence"/>
</dbReference>
<gene>
    <name evidence="3" type="ORF">BDV95DRAFT_575631</name>
</gene>
<feature type="region of interest" description="Disordered" evidence="1">
    <location>
        <begin position="275"/>
        <end position="377"/>
    </location>
</feature>